<protein>
    <submittedName>
        <fullName evidence="1">Uncharacterized protein</fullName>
    </submittedName>
</protein>
<accession>A0A1M7TE30</accession>
<dbReference type="AlphaFoldDB" id="A0A1M7TE30"/>
<sequence length="440" mass="52156">MEPYFEKLFDGIDKALVEEFLKIKKQHEENFNEYKDQFSEIFWNIYIEIAQKLEEKSPAEQKMFIRLGIADPRYLSKDDFERLKETFQTIPSDVFYYADEWIIEIKKGKISQSTFEDVIQESGASQPKALDTTWMEKEYERKIFERTIEEEKLRDLVKGVQGKGPYSKAVYTIFDEIIKSIGKLKKMDSDIKTLKETLDASKERNIQAAVKIGGTKEIQFTEPLVIRQMVKKAIGKLGIQYPALASKFLPNVNTIFSKGYVEKLFNEFKLIDPKTLERNIRSTQILMPPYVILVPGYGETGFCWEPIEGTNIYGRGRIVIPVLSRKGIEPFYQAFGEYRWKLEKELSFGRWMEEGLTGEYYKYLEENKLKGQPIEYFLKDYILWVTKEVQGIQKVDKEVREIFWRYIPFDDPIKEALSKKSYVYQQLWEKDLRRRQRENY</sequence>
<evidence type="ECO:0000313" key="1">
    <source>
        <dbReference type="EMBL" id="SHN68908.1"/>
    </source>
</evidence>
<name>A0A1M7TE30_FERGO</name>
<dbReference type="STRING" id="1121883.SAMN02745226_01893"/>
<reference evidence="2" key="1">
    <citation type="submission" date="2016-12" db="EMBL/GenBank/DDBJ databases">
        <authorList>
            <person name="Varghese N."/>
            <person name="Submissions S."/>
        </authorList>
    </citation>
    <scope>NUCLEOTIDE SEQUENCE [LARGE SCALE GENOMIC DNA]</scope>
    <source>
        <strain evidence="2">DSM 13020</strain>
    </source>
</reference>
<proteinExistence type="predicted"/>
<evidence type="ECO:0000313" key="2">
    <source>
        <dbReference type="Proteomes" id="UP000184207"/>
    </source>
</evidence>
<keyword evidence="2" id="KW-1185">Reference proteome</keyword>
<gene>
    <name evidence="1" type="ORF">SAMN02745226_01893</name>
</gene>
<dbReference type="Proteomes" id="UP000184207">
    <property type="component" value="Unassembled WGS sequence"/>
</dbReference>
<dbReference type="EMBL" id="FRDJ01000015">
    <property type="protein sequence ID" value="SHN68908.1"/>
    <property type="molecule type" value="Genomic_DNA"/>
</dbReference>
<dbReference type="RefSeq" id="WP_072760885.1">
    <property type="nucleotide sequence ID" value="NZ_FRDJ01000015.1"/>
</dbReference>
<dbReference type="OrthoDB" id="334160at2"/>
<organism evidence="1 2">
    <name type="scientific">Fervidobacterium gondwanense DSM 13020</name>
    <dbReference type="NCBI Taxonomy" id="1121883"/>
    <lineage>
        <taxon>Bacteria</taxon>
        <taxon>Thermotogati</taxon>
        <taxon>Thermotogota</taxon>
        <taxon>Thermotogae</taxon>
        <taxon>Thermotogales</taxon>
        <taxon>Fervidobacteriaceae</taxon>
        <taxon>Fervidobacterium</taxon>
    </lineage>
</organism>